<dbReference type="Pfam" id="PF13382">
    <property type="entry name" value="Adenine_deam_C"/>
    <property type="match status" value="1"/>
</dbReference>
<dbReference type="SUPFAM" id="SSF51556">
    <property type="entry name" value="Metallo-dependent hydrolases"/>
    <property type="match status" value="1"/>
</dbReference>
<dbReference type="InterPro" id="IPR026912">
    <property type="entry name" value="Adenine_deam_C"/>
</dbReference>
<comment type="cofactor">
    <cofactor evidence="6">
        <name>Mn(2+)</name>
        <dbReference type="ChEBI" id="CHEBI:29035"/>
    </cofactor>
</comment>
<reference evidence="10" key="1">
    <citation type="submission" date="2022-04" db="EMBL/GenBank/DDBJ databases">
        <authorList>
            <person name="Forde T."/>
        </authorList>
    </citation>
    <scope>NUCLEOTIDE SEQUENCE</scope>
    <source>
        <strain evidence="10">A18Y016a</strain>
        <strain evidence="9">A18Y020d</strain>
    </source>
</reference>
<keyword evidence="11" id="KW-1185">Reference proteome</keyword>
<evidence type="ECO:0000313" key="10">
    <source>
        <dbReference type="EMBL" id="CAH2762507.1"/>
    </source>
</evidence>
<dbReference type="GO" id="GO:0006146">
    <property type="term" value="P:adenine catabolic process"/>
    <property type="evidence" value="ECO:0007669"/>
    <property type="project" value="InterPro"/>
</dbReference>
<dbReference type="InterPro" id="IPR006680">
    <property type="entry name" value="Amidohydro-rel"/>
</dbReference>
<evidence type="ECO:0000313" key="11">
    <source>
        <dbReference type="Proteomes" id="UP001154095"/>
    </source>
</evidence>
<comment type="similarity">
    <text evidence="1 6">Belongs to the metallo-dependent hydrolases superfamily. Adenine deaminase family.</text>
</comment>
<evidence type="ECO:0000256" key="6">
    <source>
        <dbReference type="HAMAP-Rule" id="MF_01518"/>
    </source>
</evidence>
<evidence type="ECO:0000259" key="8">
    <source>
        <dbReference type="Pfam" id="PF13382"/>
    </source>
</evidence>
<dbReference type="Gene3D" id="2.30.40.10">
    <property type="entry name" value="Urease, subunit C, domain 1"/>
    <property type="match status" value="1"/>
</dbReference>
<gene>
    <name evidence="6 10" type="primary">ade</name>
    <name evidence="10" type="ORF">ERYAMS2_01239</name>
    <name evidence="9" type="ORF">ERYAMS_00945</name>
</gene>
<keyword evidence="4 6" id="KW-0464">Manganese</keyword>
<sequence length="559" mass="62565">MITKYTDAFLYNTSQRTFEKGDLYIQDSMIYHIGKADIIVDHEIDARGKWIIPGLIDIHMHIESSMTNPNEFSNTVLPMGTTTIVADAHEIGNVFGTQGLIDFMDIDTQLDIFYAIPSSVPSTNPNLETTGGIVDEEAVRVLCKHPKVIALGEIMNFKDVISEQDTMTRRIIETFKECKPGSPIEGHIPRISGLELSRFIQRGIGSDHTLQTKESILERTRMGVLVQMQEKSLNEETIATLCNHHLHGSFCLVTDDVMPDDLITKGHMNHLIQLCIKNGMRPEDAIYAATYVPAQRMQLYNRGVLSPGKQADFILLDDLDAFTIHSVYKEGTNITNLPEDLFTFNADYIFNTIKRRPIKQDDLKLPISNLEGDEVKIRIMHREISNTFTEEMVIPVKTREGVLQWEDAGLTMIAVIERYGHQKPIAIGFVDNGFTEKGAVATSWTHDHHNILVMGTDLDEIVNAVNLLIKMQGGIVSSIQNKHHTVPLAYGGIVSTNSMESLANDVAQIRQDLKGLGYKAQNELMSFSVLGLLVSPSLKISDKGYVDVRTQEIKPLFVS</sequence>
<dbReference type="SUPFAM" id="SSF51338">
    <property type="entry name" value="Composite domain of metallo-dependent hydrolases"/>
    <property type="match status" value="1"/>
</dbReference>
<evidence type="ECO:0000259" key="7">
    <source>
        <dbReference type="Pfam" id="PF01979"/>
    </source>
</evidence>
<feature type="domain" description="Adenine deaminase C-terminal" evidence="8">
    <location>
        <begin position="387"/>
        <end position="551"/>
    </location>
</feature>
<dbReference type="PANTHER" id="PTHR11113:SF2">
    <property type="entry name" value="ADENINE DEAMINASE"/>
    <property type="match status" value="1"/>
</dbReference>
<dbReference type="PANTHER" id="PTHR11113">
    <property type="entry name" value="N-ACETYLGLUCOSAMINE-6-PHOSPHATE DEACETYLASE"/>
    <property type="match status" value="1"/>
</dbReference>
<dbReference type="Proteomes" id="UP001154111">
    <property type="component" value="Chromosome"/>
</dbReference>
<dbReference type="InterPro" id="IPR032466">
    <property type="entry name" value="Metal_Hydrolase"/>
</dbReference>
<protein>
    <recommendedName>
        <fullName evidence="2 6">Adenine deaminase</fullName>
        <shortName evidence="6">Adenase</shortName>
        <shortName evidence="6">Adenine aminase</shortName>
        <ecNumber evidence="2 6">3.5.4.2</ecNumber>
    </recommendedName>
</protein>
<dbReference type="InterPro" id="IPR006679">
    <property type="entry name" value="Adenine_deam"/>
</dbReference>
<dbReference type="GO" id="GO:0000034">
    <property type="term" value="F:adenine deaminase activity"/>
    <property type="evidence" value="ECO:0007669"/>
    <property type="project" value="UniProtKB-UniRule"/>
</dbReference>
<evidence type="ECO:0000256" key="2">
    <source>
        <dbReference type="ARBA" id="ARBA00012782"/>
    </source>
</evidence>
<evidence type="ECO:0000313" key="9">
    <source>
        <dbReference type="EMBL" id="CAH2762482.1"/>
    </source>
</evidence>
<comment type="catalytic activity">
    <reaction evidence="5 6">
        <text>adenine + H2O + H(+) = hypoxanthine + NH4(+)</text>
        <dbReference type="Rhea" id="RHEA:23688"/>
        <dbReference type="ChEBI" id="CHEBI:15377"/>
        <dbReference type="ChEBI" id="CHEBI:15378"/>
        <dbReference type="ChEBI" id="CHEBI:16708"/>
        <dbReference type="ChEBI" id="CHEBI:17368"/>
        <dbReference type="ChEBI" id="CHEBI:28938"/>
        <dbReference type="EC" id="3.5.4.2"/>
    </reaction>
</comment>
<accession>A0AAU9VJ62</accession>
<dbReference type="InterPro" id="IPR011059">
    <property type="entry name" value="Metal-dep_hydrolase_composite"/>
</dbReference>
<dbReference type="Pfam" id="PF01979">
    <property type="entry name" value="Amidohydro_1"/>
    <property type="match status" value="1"/>
</dbReference>
<evidence type="ECO:0000256" key="3">
    <source>
        <dbReference type="ARBA" id="ARBA00022801"/>
    </source>
</evidence>
<dbReference type="RefSeq" id="WP_254006489.1">
    <property type="nucleotide sequence ID" value="NZ_OW659477.1"/>
</dbReference>
<evidence type="ECO:0000256" key="4">
    <source>
        <dbReference type="ARBA" id="ARBA00023211"/>
    </source>
</evidence>
<evidence type="ECO:0000256" key="5">
    <source>
        <dbReference type="ARBA" id="ARBA00047720"/>
    </source>
</evidence>
<dbReference type="Proteomes" id="UP001154095">
    <property type="component" value="Chromosome"/>
</dbReference>
<organism evidence="10 12">
    <name type="scientific">Erysipelothrix amsterdamensis</name>
    <dbReference type="NCBI Taxonomy" id="2929157"/>
    <lineage>
        <taxon>Bacteria</taxon>
        <taxon>Bacillati</taxon>
        <taxon>Bacillota</taxon>
        <taxon>Erysipelotrichia</taxon>
        <taxon>Erysipelotrichales</taxon>
        <taxon>Erysipelotrichaceae</taxon>
        <taxon>Erysipelothrix</taxon>
    </lineage>
</organism>
<feature type="domain" description="Amidohydrolase-related" evidence="7">
    <location>
        <begin position="50"/>
        <end position="332"/>
    </location>
</feature>
<evidence type="ECO:0000313" key="12">
    <source>
        <dbReference type="Proteomes" id="UP001154111"/>
    </source>
</evidence>
<name>A0AAU9VJ62_9FIRM</name>
<dbReference type="AlphaFoldDB" id="A0AAU9VJ62"/>
<evidence type="ECO:0000256" key="1">
    <source>
        <dbReference type="ARBA" id="ARBA00006773"/>
    </source>
</evidence>
<dbReference type="EMBL" id="OW659496">
    <property type="protein sequence ID" value="CAH2762482.1"/>
    <property type="molecule type" value="Genomic_DNA"/>
</dbReference>
<keyword evidence="3 6" id="KW-0378">Hydrolase</keyword>
<dbReference type="EMBL" id="OW659477">
    <property type="protein sequence ID" value="CAH2762507.1"/>
    <property type="molecule type" value="Genomic_DNA"/>
</dbReference>
<dbReference type="Gene3D" id="3.20.20.140">
    <property type="entry name" value="Metal-dependent hydrolases"/>
    <property type="match status" value="1"/>
</dbReference>
<dbReference type="EC" id="3.5.4.2" evidence="2 6"/>
<dbReference type="HAMAP" id="MF_01518">
    <property type="entry name" value="Adenine_deamin"/>
    <property type="match status" value="1"/>
</dbReference>
<proteinExistence type="inferred from homology"/>